<dbReference type="Proteomes" id="UP001596074">
    <property type="component" value="Unassembled WGS sequence"/>
</dbReference>
<comment type="caution">
    <text evidence="1">The sequence shown here is derived from an EMBL/GenBank/DDBJ whole genome shotgun (WGS) entry which is preliminary data.</text>
</comment>
<gene>
    <name evidence="1" type="ORF">ACFPZN_17780</name>
</gene>
<accession>A0ABW0ZVX6</accession>
<evidence type="ECO:0008006" key="3">
    <source>
        <dbReference type="Google" id="ProtNLM"/>
    </source>
</evidence>
<organism evidence="1 2">
    <name type="scientific">Actinomadura rugatobispora</name>
    <dbReference type="NCBI Taxonomy" id="1994"/>
    <lineage>
        <taxon>Bacteria</taxon>
        <taxon>Bacillati</taxon>
        <taxon>Actinomycetota</taxon>
        <taxon>Actinomycetes</taxon>
        <taxon>Streptosporangiales</taxon>
        <taxon>Thermomonosporaceae</taxon>
        <taxon>Actinomadura</taxon>
    </lineage>
</organism>
<name>A0ABW0ZVX6_9ACTN</name>
<dbReference type="PROSITE" id="PS51257">
    <property type="entry name" value="PROKAR_LIPOPROTEIN"/>
    <property type="match status" value="1"/>
</dbReference>
<protein>
    <recommendedName>
        <fullName evidence="3">DUF4367 domain-containing protein</fullName>
    </recommendedName>
</protein>
<dbReference type="RefSeq" id="WP_378283102.1">
    <property type="nucleotide sequence ID" value="NZ_JBHSON010000022.1"/>
</dbReference>
<evidence type="ECO:0000313" key="1">
    <source>
        <dbReference type="EMBL" id="MFC5747484.1"/>
    </source>
</evidence>
<reference evidence="2" key="1">
    <citation type="journal article" date="2019" name="Int. J. Syst. Evol. Microbiol.">
        <title>The Global Catalogue of Microorganisms (GCM) 10K type strain sequencing project: providing services to taxonomists for standard genome sequencing and annotation.</title>
        <authorList>
            <consortium name="The Broad Institute Genomics Platform"/>
            <consortium name="The Broad Institute Genome Sequencing Center for Infectious Disease"/>
            <person name="Wu L."/>
            <person name="Ma J."/>
        </authorList>
    </citation>
    <scope>NUCLEOTIDE SEQUENCE [LARGE SCALE GENOMIC DNA]</scope>
    <source>
        <strain evidence="2">KCTC 42087</strain>
    </source>
</reference>
<evidence type="ECO:0000313" key="2">
    <source>
        <dbReference type="Proteomes" id="UP001596074"/>
    </source>
</evidence>
<sequence>MGRGSGRRRAMVASGLSLQCTVIAAGCGIVGEKAFPQPIVRALVTPEGRVIVPAVPARASCPRFELSADEDGRRVALTLNEIGTDETCAQALHIVQVSTTLKRPLSGRTLTDTSSSAPVPYFDGRRLWRIGHLPPRYRFLRDSLLAPAGAPLMSRRAPVTWSRDHARSAGDHAELLIVQSASPAPPLSGMSSRGRADVNGHVAEIRSDGDRLGREIGWSADGIGFAVISRAAPPLSEEELLRIARGLHR</sequence>
<dbReference type="EMBL" id="JBHSON010000022">
    <property type="protein sequence ID" value="MFC5747484.1"/>
    <property type="molecule type" value="Genomic_DNA"/>
</dbReference>
<proteinExistence type="predicted"/>
<keyword evidence="2" id="KW-1185">Reference proteome</keyword>